<comment type="caution">
    <text evidence="2">The sequence shown here is derived from an EMBL/GenBank/DDBJ whole genome shotgun (WGS) entry which is preliminary data.</text>
</comment>
<protein>
    <recommendedName>
        <fullName evidence="4">Transposase/invertase (TIGR01784 family)</fullName>
    </recommendedName>
</protein>
<dbReference type="RefSeq" id="WP_226395024.1">
    <property type="nucleotide sequence ID" value="NZ_JADCKL010000006.1"/>
</dbReference>
<evidence type="ECO:0000256" key="1">
    <source>
        <dbReference type="SAM" id="MobiDB-lite"/>
    </source>
</evidence>
<organism evidence="2 3">
    <name type="scientific">Claveliimonas monacensis</name>
    <dbReference type="NCBI Taxonomy" id="2779351"/>
    <lineage>
        <taxon>Bacteria</taxon>
        <taxon>Bacillati</taxon>
        <taxon>Bacillota</taxon>
        <taxon>Clostridia</taxon>
        <taxon>Lachnospirales</taxon>
        <taxon>Lachnospiraceae</taxon>
        <taxon>Claveliimonas</taxon>
    </lineage>
</organism>
<dbReference type="Proteomes" id="UP000758652">
    <property type="component" value="Unassembled WGS sequence"/>
</dbReference>
<feature type="region of interest" description="Disordered" evidence="1">
    <location>
        <begin position="224"/>
        <end position="254"/>
    </location>
</feature>
<keyword evidence="3" id="KW-1185">Reference proteome</keyword>
<evidence type="ECO:0000313" key="2">
    <source>
        <dbReference type="EMBL" id="MBE5063442.1"/>
    </source>
</evidence>
<name>A0ABR9RKF3_9FIRM</name>
<sequence>MLFSDKTELLGLYNAVSGKDYKDPGLLEVNTLENAIYMAIKNDLSFVIDSQLSLYEHQSTYSPNLPLRMLLYLADLYADMTKNENLYGKKKVKIPPPQFIIFYNGVERQPDRRILRLSDLYEVEEEEHKLELEAVMLNVNAGHNRELLQSCKTLADYAEYTACIRKYAEEMDTEDAVECAIVECIQEGILEEFLRKNRAEAKRMSIYEYDQARHIRQEREDARKEGWSEGWDEGRREGRCEGRREGRNEGRQEEKKIVAARLAEMGMTAEQIAQAVGETAAVVERWLAEAGASGGK</sequence>
<gene>
    <name evidence="2" type="ORF">INF30_09210</name>
</gene>
<proteinExistence type="predicted"/>
<evidence type="ECO:0000313" key="3">
    <source>
        <dbReference type="Proteomes" id="UP000758652"/>
    </source>
</evidence>
<evidence type="ECO:0008006" key="4">
    <source>
        <dbReference type="Google" id="ProtNLM"/>
    </source>
</evidence>
<accession>A0ABR9RKF3</accession>
<reference evidence="2 3" key="1">
    <citation type="submission" date="2020-10" db="EMBL/GenBank/DDBJ databases">
        <title>ChiBAC.</title>
        <authorList>
            <person name="Zenner C."/>
            <person name="Hitch T.C.A."/>
            <person name="Clavel T."/>
        </authorList>
    </citation>
    <scope>NUCLEOTIDE SEQUENCE [LARGE SCALE GENOMIC DNA]</scope>
    <source>
        <strain evidence="2 3">DSM 108991</strain>
    </source>
</reference>
<dbReference type="EMBL" id="JADCKL010000006">
    <property type="protein sequence ID" value="MBE5063442.1"/>
    <property type="molecule type" value="Genomic_DNA"/>
</dbReference>